<name>A0A1G5H1W4_9FIRM</name>
<reference evidence="1 2" key="1">
    <citation type="submission" date="2016-10" db="EMBL/GenBank/DDBJ databases">
        <authorList>
            <person name="de Groot N.N."/>
        </authorList>
    </citation>
    <scope>NUCLEOTIDE SEQUENCE [LARGE SCALE GENOMIC DNA]</scope>
    <source>
        <strain evidence="1 2">DSM 18978</strain>
    </source>
</reference>
<dbReference type="STRING" id="1120976.SAMN03080606_01882"/>
<sequence length="91" mass="10800">MKPKERMYIDAKNEQFQLKGTKEVCYLIKGVDENTIKQRIYDSVGIHTLRIEIVPSSEKVIITYNENFISPTFMDYRFNLKGLSFKREECK</sequence>
<organism evidence="1 2">
    <name type="scientific">Alkaliphilus peptidifermentans DSM 18978</name>
    <dbReference type="NCBI Taxonomy" id="1120976"/>
    <lineage>
        <taxon>Bacteria</taxon>
        <taxon>Bacillati</taxon>
        <taxon>Bacillota</taxon>
        <taxon>Clostridia</taxon>
        <taxon>Peptostreptococcales</taxon>
        <taxon>Natronincolaceae</taxon>
        <taxon>Alkaliphilus</taxon>
    </lineage>
</organism>
<dbReference type="Proteomes" id="UP000198636">
    <property type="component" value="Unassembled WGS sequence"/>
</dbReference>
<accession>A0A1G5H1W4</accession>
<evidence type="ECO:0000313" key="1">
    <source>
        <dbReference type="EMBL" id="SCY57862.1"/>
    </source>
</evidence>
<dbReference type="AlphaFoldDB" id="A0A1G5H1W4"/>
<keyword evidence="2" id="KW-1185">Reference proteome</keyword>
<protein>
    <submittedName>
        <fullName evidence="1">Uncharacterized protein</fullName>
    </submittedName>
</protein>
<dbReference type="EMBL" id="FMUS01000010">
    <property type="protein sequence ID" value="SCY57862.1"/>
    <property type="molecule type" value="Genomic_DNA"/>
</dbReference>
<proteinExistence type="predicted"/>
<dbReference type="RefSeq" id="WP_091542702.1">
    <property type="nucleotide sequence ID" value="NZ_FMUS01000010.1"/>
</dbReference>
<evidence type="ECO:0000313" key="2">
    <source>
        <dbReference type="Proteomes" id="UP000198636"/>
    </source>
</evidence>
<gene>
    <name evidence="1" type="ORF">SAMN03080606_01882</name>
</gene>
<dbReference type="OrthoDB" id="1954949at2"/>